<dbReference type="Gene3D" id="3.40.50.1460">
    <property type="match status" value="1"/>
</dbReference>
<reference evidence="2" key="1">
    <citation type="submission" date="2019-11" db="EMBL/GenBank/DDBJ databases">
        <title>Microbial mats filling the niche in hypersaline microbial mats.</title>
        <authorList>
            <person name="Wong H.L."/>
            <person name="Macleod F.I."/>
            <person name="White R.A. III"/>
            <person name="Burns B.P."/>
        </authorList>
    </citation>
    <scope>NUCLEOTIDE SEQUENCE</scope>
    <source>
        <strain evidence="2">Rbin_158</strain>
    </source>
</reference>
<dbReference type="Pfam" id="PF00656">
    <property type="entry name" value="Peptidase_C14"/>
    <property type="match status" value="1"/>
</dbReference>
<dbReference type="SUPFAM" id="SSF52129">
    <property type="entry name" value="Caspase-like"/>
    <property type="match status" value="1"/>
</dbReference>
<dbReference type="AlphaFoldDB" id="A0A9D5JV74"/>
<organism evidence="2 3">
    <name type="scientific">candidate division KSB3 bacterium</name>
    <dbReference type="NCBI Taxonomy" id="2044937"/>
    <lineage>
        <taxon>Bacteria</taxon>
        <taxon>candidate division KSB3</taxon>
    </lineage>
</organism>
<comment type="caution">
    <text evidence="2">The sequence shown here is derived from an EMBL/GenBank/DDBJ whole genome shotgun (WGS) entry which is preliminary data.</text>
</comment>
<proteinExistence type="predicted"/>
<dbReference type="EMBL" id="WJJP01000212">
    <property type="protein sequence ID" value="MBD3324281.1"/>
    <property type="molecule type" value="Genomic_DNA"/>
</dbReference>
<evidence type="ECO:0000313" key="3">
    <source>
        <dbReference type="Proteomes" id="UP000649604"/>
    </source>
</evidence>
<dbReference type="GO" id="GO:0004197">
    <property type="term" value="F:cysteine-type endopeptidase activity"/>
    <property type="evidence" value="ECO:0007669"/>
    <property type="project" value="InterPro"/>
</dbReference>
<evidence type="ECO:0000313" key="2">
    <source>
        <dbReference type="EMBL" id="MBD3324281.1"/>
    </source>
</evidence>
<dbReference type="InterPro" id="IPR052039">
    <property type="entry name" value="Caspase-related_regulators"/>
</dbReference>
<dbReference type="Proteomes" id="UP000649604">
    <property type="component" value="Unassembled WGS sequence"/>
</dbReference>
<dbReference type="PANTHER" id="PTHR22576:SF37">
    <property type="entry name" value="MUCOSA-ASSOCIATED LYMPHOID TISSUE LYMPHOMA TRANSLOCATION PROTEIN 1"/>
    <property type="match status" value="1"/>
</dbReference>
<dbReference type="InterPro" id="IPR029030">
    <property type="entry name" value="Caspase-like_dom_sf"/>
</dbReference>
<sequence>MSAPTGTLIAYATAPGTVAYDDRTERNSPYTKHLLNAINMPGVKIEDTFKHTRIAVMAETDNKQVPWESSSL</sequence>
<protein>
    <submittedName>
        <fullName evidence="2">Caspase family protein</fullName>
    </submittedName>
</protein>
<accession>A0A9D5JV74</accession>
<feature type="domain" description="Peptidase C14 caspase" evidence="1">
    <location>
        <begin position="5"/>
        <end position="71"/>
    </location>
</feature>
<gene>
    <name evidence="2" type="ORF">GF339_06830</name>
</gene>
<dbReference type="InterPro" id="IPR011600">
    <property type="entry name" value="Pept_C14_caspase"/>
</dbReference>
<dbReference type="GO" id="GO:0006508">
    <property type="term" value="P:proteolysis"/>
    <property type="evidence" value="ECO:0007669"/>
    <property type="project" value="InterPro"/>
</dbReference>
<feature type="non-terminal residue" evidence="2">
    <location>
        <position position="72"/>
    </location>
</feature>
<evidence type="ECO:0000259" key="1">
    <source>
        <dbReference type="Pfam" id="PF00656"/>
    </source>
</evidence>
<dbReference type="PANTHER" id="PTHR22576">
    <property type="entry name" value="MUCOSA ASSOCIATED LYMPHOID TISSUE LYMPHOMA TRANSLOCATION PROTEIN 1/PARACASPASE"/>
    <property type="match status" value="1"/>
</dbReference>
<name>A0A9D5JV74_9BACT</name>